<proteinExistence type="predicted"/>
<organism evidence="3 5">
    <name type="scientific">Streptomyces antibioticus</name>
    <dbReference type="NCBI Taxonomy" id="1890"/>
    <lineage>
        <taxon>Bacteria</taxon>
        <taxon>Bacillati</taxon>
        <taxon>Actinomycetota</taxon>
        <taxon>Actinomycetes</taxon>
        <taxon>Kitasatosporales</taxon>
        <taxon>Streptomycetaceae</taxon>
        <taxon>Streptomyces</taxon>
    </lineage>
</organism>
<keyword evidence="4" id="KW-1185">Reference proteome</keyword>
<evidence type="ECO:0000313" key="2">
    <source>
        <dbReference type="EMBL" id="OOQ48398.1"/>
    </source>
</evidence>
<dbReference type="Pfam" id="PF03793">
    <property type="entry name" value="PASTA"/>
    <property type="match status" value="1"/>
</dbReference>
<dbReference type="EMBL" id="CP050692">
    <property type="protein sequence ID" value="QIT49235.1"/>
    <property type="molecule type" value="Genomic_DNA"/>
</dbReference>
<reference evidence="3 5" key="2">
    <citation type="submission" date="2020-03" db="EMBL/GenBank/DDBJ databases">
        <title>Is there a link between lipid content and antibiotic production in Streptomyces?</title>
        <authorList>
            <person name="David M."/>
            <person name="Lejeune C."/>
            <person name="Abreu S."/>
            <person name="Thibessard A."/>
            <person name="Leblond P."/>
            <person name="Chaminade P."/>
            <person name="Virolle M.-J."/>
        </authorList>
    </citation>
    <scope>NUCLEOTIDE SEQUENCE [LARGE SCALE GENOMIC DNA]</scope>
    <source>
        <strain evidence="3 5">DSM 41481</strain>
    </source>
</reference>
<evidence type="ECO:0000313" key="4">
    <source>
        <dbReference type="Proteomes" id="UP000190306"/>
    </source>
</evidence>
<dbReference type="Proteomes" id="UP000190306">
    <property type="component" value="Chromosome"/>
</dbReference>
<gene>
    <name evidence="2" type="ORF">AFM16_34530</name>
    <name evidence="3" type="ORF">HCX60_35120</name>
</gene>
<dbReference type="PROSITE" id="PS51178">
    <property type="entry name" value="PASTA"/>
    <property type="match status" value="1"/>
</dbReference>
<name>A0AAE7CPU6_STRAT</name>
<evidence type="ECO:0000259" key="1">
    <source>
        <dbReference type="PROSITE" id="PS51178"/>
    </source>
</evidence>
<dbReference type="Proteomes" id="UP000502504">
    <property type="component" value="Chromosome"/>
</dbReference>
<dbReference type="AlphaFoldDB" id="A0AAE7CPU6"/>
<dbReference type="InterPro" id="IPR005543">
    <property type="entry name" value="PASTA_dom"/>
</dbReference>
<reference evidence="2 4" key="1">
    <citation type="submission" date="2015-07" db="EMBL/GenBank/DDBJ databases">
        <title>Draft Genome Sequence of Streptomyces antibioticus, IMRU 3720 reveals insights in the evolution of actinomycin biosynthetic gene clusters in Streptomyces.</title>
        <authorList>
            <person name="Crnovcic I."/>
            <person name="Ruckert C."/>
            <person name="Kalinowksi J."/>
            <person name="Keller U."/>
        </authorList>
    </citation>
    <scope>NUCLEOTIDE SEQUENCE [LARGE SCALE GENOMIC DNA]</scope>
    <source>
        <strain evidence="2 4">DSM 41481</strain>
    </source>
</reference>
<protein>
    <submittedName>
        <fullName evidence="3">PASTA domain-containing protein</fullName>
    </submittedName>
</protein>
<dbReference type="EMBL" id="LHQL01000014">
    <property type="protein sequence ID" value="OOQ48398.1"/>
    <property type="molecule type" value="Genomic_DNA"/>
</dbReference>
<evidence type="ECO:0000313" key="3">
    <source>
        <dbReference type="EMBL" id="QIT49235.1"/>
    </source>
</evidence>
<dbReference type="Gene3D" id="3.30.10.20">
    <property type="match status" value="1"/>
</dbReference>
<accession>A0AAE7CPU6</accession>
<dbReference type="SMART" id="SM00740">
    <property type="entry name" value="PASTA"/>
    <property type="match status" value="1"/>
</dbReference>
<dbReference type="CDD" id="cd06577">
    <property type="entry name" value="PASTA_pknB"/>
    <property type="match status" value="1"/>
</dbReference>
<sequence length="150" mass="15943">MGLQSAQDAAQEVGFYSLTSHDALGRGRMQAFDRNWKVCSQSVAAGRTVATDTELDFGAVKLDETCPAKDRTAPAKADGTMPDFKGKSVKVARAALDSGTSITVEDASADDRFVFLESNWQVCTQSPKAGAELNGQPVEFTAVKFGESCP</sequence>
<evidence type="ECO:0000313" key="5">
    <source>
        <dbReference type="Proteomes" id="UP000502504"/>
    </source>
</evidence>
<feature type="domain" description="PASTA" evidence="1">
    <location>
        <begin position="75"/>
        <end position="144"/>
    </location>
</feature>